<evidence type="ECO:0000256" key="1">
    <source>
        <dbReference type="ARBA" id="ARBA00004123"/>
    </source>
</evidence>
<dbReference type="GO" id="GO:0006351">
    <property type="term" value="P:DNA-templated transcription"/>
    <property type="evidence" value="ECO:0007669"/>
    <property type="project" value="InterPro"/>
</dbReference>
<comment type="function">
    <text evidence="4">DNA-dependent RNA polymerase catalyzes the transcription of DNA into RNA using the four ribonucleoside triphosphates as substrates. Common component of RNA polymerases I, II and III which synthesize ribosomal RNA precursors, mRNA precursors and many functional non-coding RNAs, and small RNAs, such as 5S rRNA and tRNAs, respectively.</text>
</comment>
<dbReference type="Proteomes" id="UP000694620">
    <property type="component" value="Chromosome 2"/>
</dbReference>
<sequence length="96" mass="11287">MHIFYVIYSLFFIKFEFVFFPQLHCESESFKMDLILDVNIHIYPFCLVIANGTPDDREYNPTDEQASRADQLDYVMNGKVYRIEGDETSTMAATRL</sequence>
<dbReference type="GeneTree" id="ENSGT00390000018195"/>
<keyword evidence="3" id="KW-0539">Nucleus</keyword>
<evidence type="ECO:0000256" key="2">
    <source>
        <dbReference type="ARBA" id="ARBA00008912"/>
    </source>
</evidence>
<comment type="subcellular location">
    <subcellularLocation>
        <location evidence="1">Nucleus</location>
    </subcellularLocation>
</comment>
<dbReference type="AlphaFoldDB" id="A0A8C4RWZ8"/>
<evidence type="ECO:0000313" key="6">
    <source>
        <dbReference type="Proteomes" id="UP000694620"/>
    </source>
</evidence>
<keyword evidence="6" id="KW-1185">Reference proteome</keyword>
<dbReference type="GO" id="GO:0005665">
    <property type="term" value="C:RNA polymerase II, core complex"/>
    <property type="evidence" value="ECO:0007669"/>
    <property type="project" value="TreeGrafter"/>
</dbReference>
<dbReference type="Pfam" id="PF03870">
    <property type="entry name" value="RNA_pol_Rpb8"/>
    <property type="match status" value="1"/>
</dbReference>
<evidence type="ECO:0000256" key="3">
    <source>
        <dbReference type="ARBA" id="ARBA00023242"/>
    </source>
</evidence>
<comment type="similarity">
    <text evidence="2">Belongs to the eukaryotic RPB8 RNA polymerase subunit family.</text>
</comment>
<dbReference type="PANTHER" id="PTHR10917">
    <property type="entry name" value="DNA-DIRECTED RNA POLYMERASES I, II, AND III SUBUNIT RPABC3"/>
    <property type="match status" value="1"/>
</dbReference>
<reference evidence="5" key="3">
    <citation type="submission" date="2025-09" db="UniProtKB">
        <authorList>
            <consortium name="Ensembl"/>
        </authorList>
    </citation>
    <scope>IDENTIFICATION</scope>
</reference>
<dbReference type="SMART" id="SM00658">
    <property type="entry name" value="RPOL8c"/>
    <property type="match status" value="1"/>
</dbReference>
<proteinExistence type="inferred from homology"/>
<dbReference type="InterPro" id="IPR005570">
    <property type="entry name" value="RPABC3"/>
</dbReference>
<reference evidence="5" key="1">
    <citation type="submission" date="2021-06" db="EMBL/GenBank/DDBJ databases">
        <authorList>
            <consortium name="Wellcome Sanger Institute Data Sharing"/>
        </authorList>
    </citation>
    <scope>NUCLEOTIDE SEQUENCE [LARGE SCALE GENOMIC DNA]</scope>
</reference>
<name>A0A8C4RWZ8_ERPCA</name>
<dbReference type="GO" id="GO:0003899">
    <property type="term" value="F:DNA-directed RNA polymerase activity"/>
    <property type="evidence" value="ECO:0007669"/>
    <property type="project" value="InterPro"/>
</dbReference>
<dbReference type="Gene3D" id="2.40.50.140">
    <property type="entry name" value="Nucleic acid-binding proteins"/>
    <property type="match status" value="1"/>
</dbReference>
<reference evidence="5" key="2">
    <citation type="submission" date="2025-08" db="UniProtKB">
        <authorList>
            <consortium name="Ensembl"/>
        </authorList>
    </citation>
    <scope>IDENTIFICATION</scope>
</reference>
<dbReference type="GO" id="GO:0005736">
    <property type="term" value="C:RNA polymerase I complex"/>
    <property type="evidence" value="ECO:0007669"/>
    <property type="project" value="TreeGrafter"/>
</dbReference>
<protein>
    <submittedName>
        <fullName evidence="5">RNA polymerase II, I and III subunit H</fullName>
    </submittedName>
</protein>
<dbReference type="InterPro" id="IPR012340">
    <property type="entry name" value="NA-bd_OB-fold"/>
</dbReference>
<dbReference type="PANTHER" id="PTHR10917:SF0">
    <property type="entry name" value="DNA-DIRECTED RNA POLYMERASES I, II, AND III SUBUNIT RPABC3"/>
    <property type="match status" value="1"/>
</dbReference>
<evidence type="ECO:0000313" key="5">
    <source>
        <dbReference type="Ensembl" id="ENSECRP00000008920.1"/>
    </source>
</evidence>
<dbReference type="Ensembl" id="ENSECRT00000009068.1">
    <property type="protein sequence ID" value="ENSECRP00000008920.1"/>
    <property type="gene ID" value="ENSECRG00000005981.1"/>
</dbReference>
<dbReference type="SUPFAM" id="SSF50249">
    <property type="entry name" value="Nucleic acid-binding proteins"/>
    <property type="match status" value="1"/>
</dbReference>
<accession>A0A8C4RWZ8</accession>
<organism evidence="5 6">
    <name type="scientific">Erpetoichthys calabaricus</name>
    <name type="common">Rope fish</name>
    <name type="synonym">Calamoichthys calabaricus</name>
    <dbReference type="NCBI Taxonomy" id="27687"/>
    <lineage>
        <taxon>Eukaryota</taxon>
        <taxon>Metazoa</taxon>
        <taxon>Chordata</taxon>
        <taxon>Craniata</taxon>
        <taxon>Vertebrata</taxon>
        <taxon>Euteleostomi</taxon>
        <taxon>Actinopterygii</taxon>
        <taxon>Polypteriformes</taxon>
        <taxon>Polypteridae</taxon>
        <taxon>Erpetoichthys</taxon>
    </lineage>
</organism>
<dbReference type="GO" id="GO:0005666">
    <property type="term" value="C:RNA polymerase III complex"/>
    <property type="evidence" value="ECO:0007669"/>
    <property type="project" value="TreeGrafter"/>
</dbReference>
<evidence type="ECO:0000256" key="4">
    <source>
        <dbReference type="ARBA" id="ARBA00044496"/>
    </source>
</evidence>